<organism evidence="5 6">
    <name type="scientific">Ephemeroptericola cinctiostellae</name>
    <dbReference type="NCBI Taxonomy" id="2268024"/>
    <lineage>
        <taxon>Bacteria</taxon>
        <taxon>Pseudomonadati</taxon>
        <taxon>Pseudomonadota</taxon>
        <taxon>Betaproteobacteria</taxon>
        <taxon>Burkholderiales</taxon>
        <taxon>Burkholderiaceae</taxon>
        <taxon>Ephemeroptericola</taxon>
    </lineage>
</organism>
<dbReference type="SUPFAM" id="SSF46785">
    <property type="entry name" value="Winged helix' DNA-binding domain"/>
    <property type="match status" value="1"/>
</dbReference>
<keyword evidence="1" id="KW-0805">Transcription regulation</keyword>
<sequence length="175" mass="19481">MENSSIIESIAMKNEAADQLTRYLNALIDLFDAPPSPSDDSTSETTEESAQAALKAALSKRDCRVIMVVGEARSIKMRDLANHAKLSVSNTTGVIERLVQQGFVTRERSYDDRRVVNIVLTTQGQAVYRQEQSNFRQVSMAILDALEPHEQVMMLAMMRKVAMRVKAHAMPGHST</sequence>
<reference evidence="6" key="1">
    <citation type="submission" date="2018-07" db="EMBL/GenBank/DDBJ databases">
        <authorList>
            <person name="Kim H."/>
        </authorList>
    </citation>
    <scope>NUCLEOTIDE SEQUENCE [LARGE SCALE GENOMIC DNA]</scope>
    <source>
        <strain evidence="6">F02</strain>
    </source>
</reference>
<dbReference type="EMBL" id="CP031124">
    <property type="protein sequence ID" value="AXF84833.1"/>
    <property type="molecule type" value="Genomic_DNA"/>
</dbReference>
<name>A0A345D8Z5_9BURK</name>
<dbReference type="PROSITE" id="PS50995">
    <property type="entry name" value="HTH_MARR_2"/>
    <property type="match status" value="1"/>
</dbReference>
<dbReference type="GO" id="GO:0003700">
    <property type="term" value="F:DNA-binding transcription factor activity"/>
    <property type="evidence" value="ECO:0007669"/>
    <property type="project" value="InterPro"/>
</dbReference>
<dbReference type="InterPro" id="IPR000835">
    <property type="entry name" value="HTH_MarR-typ"/>
</dbReference>
<dbReference type="Proteomes" id="UP000252182">
    <property type="component" value="Chromosome"/>
</dbReference>
<dbReference type="InterPro" id="IPR036390">
    <property type="entry name" value="WH_DNA-bd_sf"/>
</dbReference>
<dbReference type="PANTHER" id="PTHR42756">
    <property type="entry name" value="TRANSCRIPTIONAL REGULATOR, MARR"/>
    <property type="match status" value="1"/>
</dbReference>
<dbReference type="SMART" id="SM00347">
    <property type="entry name" value="HTH_MARR"/>
    <property type="match status" value="1"/>
</dbReference>
<evidence type="ECO:0000313" key="6">
    <source>
        <dbReference type="Proteomes" id="UP000252182"/>
    </source>
</evidence>
<proteinExistence type="predicted"/>
<keyword evidence="3" id="KW-0804">Transcription</keyword>
<feature type="domain" description="HTH marR-type" evidence="4">
    <location>
        <begin position="17"/>
        <end position="163"/>
    </location>
</feature>
<dbReference type="KEGG" id="hyf:DTO96_100543"/>
<keyword evidence="6" id="KW-1185">Reference proteome</keyword>
<dbReference type="Pfam" id="PF01047">
    <property type="entry name" value="MarR"/>
    <property type="match status" value="1"/>
</dbReference>
<evidence type="ECO:0000313" key="5">
    <source>
        <dbReference type="EMBL" id="AXF84833.1"/>
    </source>
</evidence>
<dbReference type="GO" id="GO:0003677">
    <property type="term" value="F:DNA binding"/>
    <property type="evidence" value="ECO:0007669"/>
    <property type="project" value="UniProtKB-KW"/>
</dbReference>
<dbReference type="PANTHER" id="PTHR42756:SF1">
    <property type="entry name" value="TRANSCRIPTIONAL REPRESSOR OF EMRAB OPERON"/>
    <property type="match status" value="1"/>
</dbReference>
<dbReference type="Gene3D" id="1.10.10.10">
    <property type="entry name" value="Winged helix-like DNA-binding domain superfamily/Winged helix DNA-binding domain"/>
    <property type="match status" value="1"/>
</dbReference>
<dbReference type="AlphaFoldDB" id="A0A345D8Z5"/>
<gene>
    <name evidence="5" type="ORF">DTO96_100543</name>
</gene>
<evidence type="ECO:0000256" key="1">
    <source>
        <dbReference type="ARBA" id="ARBA00023015"/>
    </source>
</evidence>
<evidence type="ECO:0000259" key="4">
    <source>
        <dbReference type="PROSITE" id="PS50995"/>
    </source>
</evidence>
<dbReference type="PRINTS" id="PR00598">
    <property type="entry name" value="HTHMARR"/>
</dbReference>
<evidence type="ECO:0000256" key="2">
    <source>
        <dbReference type="ARBA" id="ARBA00023125"/>
    </source>
</evidence>
<accession>A0A345D8Z5</accession>
<keyword evidence="2" id="KW-0238">DNA-binding</keyword>
<dbReference type="InterPro" id="IPR036388">
    <property type="entry name" value="WH-like_DNA-bd_sf"/>
</dbReference>
<protein>
    <recommendedName>
        <fullName evidence="4">HTH marR-type domain-containing protein</fullName>
    </recommendedName>
</protein>
<evidence type="ECO:0000256" key="3">
    <source>
        <dbReference type="ARBA" id="ARBA00023163"/>
    </source>
</evidence>